<gene>
    <name evidence="2" type="ORF">FPE01S_01_06720</name>
</gene>
<dbReference type="InterPro" id="IPR029068">
    <property type="entry name" value="Glyas_Bleomycin-R_OHBP_Dase"/>
</dbReference>
<dbReference type="SUPFAM" id="SSF54593">
    <property type="entry name" value="Glyoxalase/Bleomycin resistance protein/Dihydroxybiphenyl dioxygenase"/>
    <property type="match status" value="1"/>
</dbReference>
<organism evidence="2 3">
    <name type="scientific">Flavihumibacter petaseus NBRC 106054</name>
    <dbReference type="NCBI Taxonomy" id="1220578"/>
    <lineage>
        <taxon>Bacteria</taxon>
        <taxon>Pseudomonadati</taxon>
        <taxon>Bacteroidota</taxon>
        <taxon>Chitinophagia</taxon>
        <taxon>Chitinophagales</taxon>
        <taxon>Chitinophagaceae</taxon>
        <taxon>Flavihumibacter</taxon>
    </lineage>
</organism>
<dbReference type="EMBL" id="BBWV01000001">
    <property type="protein sequence ID" value="GAO41658.1"/>
    <property type="molecule type" value="Genomic_DNA"/>
</dbReference>
<comment type="caution">
    <text evidence="2">The sequence shown here is derived from an EMBL/GenBank/DDBJ whole genome shotgun (WGS) entry which is preliminary data.</text>
</comment>
<dbReference type="InterPro" id="IPR004360">
    <property type="entry name" value="Glyas_Fos-R_dOase_dom"/>
</dbReference>
<reference evidence="2 3" key="1">
    <citation type="submission" date="2015-04" db="EMBL/GenBank/DDBJ databases">
        <title>Whole genome shotgun sequence of Flavihumibacter petaseus NBRC 106054.</title>
        <authorList>
            <person name="Miyazawa S."/>
            <person name="Hosoyama A."/>
            <person name="Hashimoto M."/>
            <person name="Noguchi M."/>
            <person name="Tsuchikane K."/>
            <person name="Ohji S."/>
            <person name="Yamazoe A."/>
            <person name="Ichikawa N."/>
            <person name="Kimura A."/>
            <person name="Fujita N."/>
        </authorList>
    </citation>
    <scope>NUCLEOTIDE SEQUENCE [LARGE SCALE GENOMIC DNA]</scope>
    <source>
        <strain evidence="2 3">NBRC 106054</strain>
    </source>
</reference>
<sequence length="145" mass="16089">MIRLPPQRISFITLGVRDLQASSIFYQQKFGWKPLPGESEGIVFFQLHGQIMALFPSDALADDAGIVNNGAGFRRVTLSINCHSEKEVDDIFEGFRANGVTIIKAPAKVFWGGYSGYACDNEDNYWEFAYNPFIGLDDNGAILTS</sequence>
<dbReference type="AlphaFoldDB" id="A0A0E9MVY0"/>
<dbReference type="InterPro" id="IPR037523">
    <property type="entry name" value="VOC_core"/>
</dbReference>
<dbReference type="OrthoDB" id="9798430at2"/>
<dbReference type="PANTHER" id="PTHR36503">
    <property type="entry name" value="BLR2520 PROTEIN"/>
    <property type="match status" value="1"/>
</dbReference>
<dbReference type="Proteomes" id="UP000033121">
    <property type="component" value="Unassembled WGS sequence"/>
</dbReference>
<name>A0A0E9MVY0_9BACT</name>
<keyword evidence="3" id="KW-1185">Reference proteome</keyword>
<protein>
    <recommendedName>
        <fullName evidence="1">VOC domain-containing protein</fullName>
    </recommendedName>
</protein>
<evidence type="ECO:0000313" key="2">
    <source>
        <dbReference type="EMBL" id="GAO41658.1"/>
    </source>
</evidence>
<evidence type="ECO:0000313" key="3">
    <source>
        <dbReference type="Proteomes" id="UP000033121"/>
    </source>
</evidence>
<proteinExistence type="predicted"/>
<dbReference type="RefSeq" id="WP_046367481.1">
    <property type="nucleotide sequence ID" value="NZ_BBWV01000001.1"/>
</dbReference>
<dbReference type="PANTHER" id="PTHR36503:SF1">
    <property type="entry name" value="BLR2520 PROTEIN"/>
    <property type="match status" value="1"/>
</dbReference>
<dbReference type="Pfam" id="PF00903">
    <property type="entry name" value="Glyoxalase"/>
    <property type="match status" value="1"/>
</dbReference>
<evidence type="ECO:0000259" key="1">
    <source>
        <dbReference type="PROSITE" id="PS51819"/>
    </source>
</evidence>
<dbReference type="PROSITE" id="PS51819">
    <property type="entry name" value="VOC"/>
    <property type="match status" value="1"/>
</dbReference>
<accession>A0A0E9MVY0</accession>
<feature type="domain" description="VOC" evidence="1">
    <location>
        <begin position="8"/>
        <end position="131"/>
    </location>
</feature>
<dbReference type="STRING" id="1220578.FPE01S_01_06720"/>
<dbReference type="Gene3D" id="3.10.180.10">
    <property type="entry name" value="2,3-Dihydroxybiphenyl 1,2-Dioxygenase, domain 1"/>
    <property type="match status" value="1"/>
</dbReference>